<sequence>MNAQQEKERVREELVALTKELTTRNVTSKDVARFNRFETLEVLQQARGRKLTEAESLALSQLLQQPSLVQSVHNPAIPKNYCNCTQRHCVECSAKQFVDTAFSDSRKMSFPPSASERTGIINNPPFPIFRID</sequence>
<proteinExistence type="predicted"/>
<name>A0A6C0IXA3_9ZZZZ</name>
<evidence type="ECO:0000313" key="1">
    <source>
        <dbReference type="EMBL" id="QHT97065.1"/>
    </source>
</evidence>
<dbReference type="EMBL" id="MN740271">
    <property type="protein sequence ID" value="QHT97065.1"/>
    <property type="molecule type" value="Genomic_DNA"/>
</dbReference>
<dbReference type="AlphaFoldDB" id="A0A6C0IXA3"/>
<protein>
    <submittedName>
        <fullName evidence="1">Uncharacterized protein</fullName>
    </submittedName>
</protein>
<accession>A0A6C0IXA3</accession>
<organism evidence="1">
    <name type="scientific">viral metagenome</name>
    <dbReference type="NCBI Taxonomy" id="1070528"/>
    <lineage>
        <taxon>unclassified sequences</taxon>
        <taxon>metagenomes</taxon>
        <taxon>organismal metagenomes</taxon>
    </lineage>
</organism>
<reference evidence="1" key="1">
    <citation type="journal article" date="2020" name="Nature">
        <title>Giant virus diversity and host interactions through global metagenomics.</title>
        <authorList>
            <person name="Schulz F."/>
            <person name="Roux S."/>
            <person name="Paez-Espino D."/>
            <person name="Jungbluth S."/>
            <person name="Walsh D.A."/>
            <person name="Denef V.J."/>
            <person name="McMahon K.D."/>
            <person name="Konstantinidis K.T."/>
            <person name="Eloe-Fadrosh E.A."/>
            <person name="Kyrpides N.C."/>
            <person name="Woyke T."/>
        </authorList>
    </citation>
    <scope>NUCLEOTIDE SEQUENCE</scope>
    <source>
        <strain evidence="1">GVMAG-M-3300024510-1</strain>
    </source>
</reference>